<dbReference type="InterPro" id="IPR026238">
    <property type="entry name" value="INCA1"/>
</dbReference>
<reference evidence="1" key="1">
    <citation type="submission" date="2025-08" db="UniProtKB">
        <authorList>
            <consortium name="Ensembl"/>
        </authorList>
    </citation>
    <scope>IDENTIFICATION</scope>
</reference>
<dbReference type="GO" id="GO:0097190">
    <property type="term" value="P:apoptotic signaling pathway"/>
    <property type="evidence" value="ECO:0007669"/>
    <property type="project" value="Ensembl"/>
</dbReference>
<dbReference type="GO" id="GO:0004861">
    <property type="term" value="F:cyclin-dependent protein serine/threonine kinase inhibitor activity"/>
    <property type="evidence" value="ECO:0007669"/>
    <property type="project" value="Ensembl"/>
</dbReference>
<dbReference type="PRINTS" id="PR02102">
    <property type="entry name" value="PROTEININCA1"/>
</dbReference>
<evidence type="ECO:0000313" key="1">
    <source>
        <dbReference type="Ensembl" id="ENSUPAP00010008160.1"/>
    </source>
</evidence>
<proteinExistence type="predicted"/>
<organism evidence="1 2">
    <name type="scientific">Urocitellus parryii</name>
    <name type="common">Arctic ground squirrel</name>
    <name type="synonym">Spermophilus parryii</name>
    <dbReference type="NCBI Taxonomy" id="9999"/>
    <lineage>
        <taxon>Eukaryota</taxon>
        <taxon>Metazoa</taxon>
        <taxon>Chordata</taxon>
        <taxon>Craniata</taxon>
        <taxon>Vertebrata</taxon>
        <taxon>Euteleostomi</taxon>
        <taxon>Mammalia</taxon>
        <taxon>Eutheria</taxon>
        <taxon>Euarchontoglires</taxon>
        <taxon>Glires</taxon>
        <taxon>Rodentia</taxon>
        <taxon>Sciuromorpha</taxon>
        <taxon>Sciuridae</taxon>
        <taxon>Xerinae</taxon>
        <taxon>Marmotini</taxon>
        <taxon>Urocitellus</taxon>
    </lineage>
</organism>
<dbReference type="GO" id="GO:0005737">
    <property type="term" value="C:cytoplasm"/>
    <property type="evidence" value="ECO:0007669"/>
    <property type="project" value="Ensembl"/>
</dbReference>
<gene>
    <name evidence="1" type="primary">INCA1</name>
</gene>
<dbReference type="PANTHER" id="PTHR37341">
    <property type="entry name" value="PROTEIN INCA1"/>
    <property type="match status" value="1"/>
</dbReference>
<dbReference type="GeneTree" id="ENSGT00390000000242"/>
<evidence type="ECO:0000313" key="2">
    <source>
        <dbReference type="Proteomes" id="UP000694417"/>
    </source>
</evidence>
<dbReference type="GO" id="GO:0048147">
    <property type="term" value="P:negative regulation of fibroblast proliferation"/>
    <property type="evidence" value="ECO:0007669"/>
    <property type="project" value="Ensembl"/>
</dbReference>
<dbReference type="GO" id="GO:0044877">
    <property type="term" value="F:protein-containing complex binding"/>
    <property type="evidence" value="ECO:0007669"/>
    <property type="project" value="Ensembl"/>
</dbReference>
<dbReference type="GO" id="GO:0030332">
    <property type="term" value="F:cyclin binding"/>
    <property type="evidence" value="ECO:0007669"/>
    <property type="project" value="Ensembl"/>
</dbReference>
<dbReference type="GO" id="GO:0042802">
    <property type="term" value="F:identical protein binding"/>
    <property type="evidence" value="ECO:0007669"/>
    <property type="project" value="Ensembl"/>
</dbReference>
<dbReference type="Ensembl" id="ENSUPAT00010009333.1">
    <property type="protein sequence ID" value="ENSUPAP00010008160.1"/>
    <property type="gene ID" value="ENSUPAG00010006544.1"/>
</dbReference>
<sequence length="282" mass="31756">MSRLDDSGRQGLANLPRLALNLPSSCFSLLTSWNYSTKKETVQVPTSPVMQVQADGDNLIPFAKCSRVVSRSPPPSLPSQSLTSTSQRYGNVFWENLCQRPSPTWTEEQYIPPMLRNSGYSQPGLYPLEGLPPPEMLCRRKRRRSHLEGMKQGPGSIPARVRAVSYHLEDLRKRQRTMDELKKAQWGNSGAASEPLVLGEEGCGFPSTTEYPDLEEEKATYPQEENHFVTPGRDQLLWSPWSPWSQEGGCASRRLSSTSYSTVTARRNPVYNSWGMELESEE</sequence>
<reference evidence="1" key="2">
    <citation type="submission" date="2025-09" db="UniProtKB">
        <authorList>
            <consortium name="Ensembl"/>
        </authorList>
    </citation>
    <scope>IDENTIFICATION</scope>
</reference>
<name>A0A8D2H7J9_UROPR</name>
<dbReference type="AlphaFoldDB" id="A0A8D2H7J9"/>
<dbReference type="GO" id="GO:0048144">
    <property type="term" value="P:fibroblast proliferation"/>
    <property type="evidence" value="ECO:0007669"/>
    <property type="project" value="Ensembl"/>
</dbReference>
<dbReference type="Proteomes" id="UP000694417">
    <property type="component" value="Unplaced"/>
</dbReference>
<accession>A0A8D2H7J9</accession>
<keyword evidence="2" id="KW-1185">Reference proteome</keyword>
<dbReference type="GO" id="GO:0016604">
    <property type="term" value="C:nuclear body"/>
    <property type="evidence" value="ECO:0007669"/>
    <property type="project" value="Ensembl"/>
</dbReference>
<protein>
    <submittedName>
        <fullName evidence="1">Inhibitor of CDK, cyclin A1 interacting protein 1</fullName>
    </submittedName>
</protein>
<dbReference type="PANTHER" id="PTHR37341:SF1">
    <property type="entry name" value="PROTEIN INCA1"/>
    <property type="match status" value="1"/>
</dbReference>
<dbReference type="Pfam" id="PF15142">
    <property type="entry name" value="INCA1"/>
    <property type="match status" value="1"/>
</dbReference>
<dbReference type="GO" id="GO:2001235">
    <property type="term" value="P:positive regulation of apoptotic signaling pathway"/>
    <property type="evidence" value="ECO:0007669"/>
    <property type="project" value="Ensembl"/>
</dbReference>